<dbReference type="STRING" id="633194.SAMN05421759_10470"/>
<proteinExistence type="predicted"/>
<protein>
    <submittedName>
        <fullName evidence="1">Uncharacterized protein</fullName>
    </submittedName>
</protein>
<sequence>MAGTGLQKFAFFLLILLQLGVAAGIIGGL</sequence>
<evidence type="ECO:0000313" key="2">
    <source>
        <dbReference type="Proteomes" id="UP000186684"/>
    </source>
</evidence>
<reference evidence="2" key="1">
    <citation type="submission" date="2017-01" db="EMBL/GenBank/DDBJ databases">
        <authorList>
            <person name="Varghese N."/>
            <person name="Submissions S."/>
        </authorList>
    </citation>
    <scope>NUCLEOTIDE SEQUENCE [LARGE SCALE GENOMIC DNA]</scope>
    <source>
        <strain evidence="2">DSM 29430</strain>
    </source>
</reference>
<name>A0A1N7M8E8_9RHOB</name>
<accession>A0A1N7M8E8</accession>
<dbReference type="EMBL" id="FTOQ01000004">
    <property type="protein sequence ID" value="SIS82259.1"/>
    <property type="molecule type" value="Genomic_DNA"/>
</dbReference>
<organism evidence="1 2">
    <name type="scientific">Roseivivax lentus</name>
    <dbReference type="NCBI Taxonomy" id="633194"/>
    <lineage>
        <taxon>Bacteria</taxon>
        <taxon>Pseudomonadati</taxon>
        <taxon>Pseudomonadota</taxon>
        <taxon>Alphaproteobacteria</taxon>
        <taxon>Rhodobacterales</taxon>
        <taxon>Roseobacteraceae</taxon>
        <taxon>Roseivivax</taxon>
    </lineage>
</organism>
<dbReference type="AlphaFoldDB" id="A0A1N7M8E8"/>
<dbReference type="Proteomes" id="UP000186684">
    <property type="component" value="Unassembled WGS sequence"/>
</dbReference>
<keyword evidence="2" id="KW-1185">Reference proteome</keyword>
<gene>
    <name evidence="1" type="ORF">SAMN05421759_10470</name>
</gene>
<evidence type="ECO:0000313" key="1">
    <source>
        <dbReference type="EMBL" id="SIS82259.1"/>
    </source>
</evidence>